<dbReference type="AlphaFoldDB" id="A0A151U9I5"/>
<accession>A0A151U9I5</accession>
<proteinExistence type="predicted"/>
<evidence type="ECO:0000313" key="2">
    <source>
        <dbReference type="Proteomes" id="UP000075243"/>
    </source>
</evidence>
<evidence type="ECO:0000313" key="1">
    <source>
        <dbReference type="EMBL" id="KYP75985.1"/>
    </source>
</evidence>
<sequence>MLSIWGHGVCWHYPPKAPQQIRDLELIKVGVVFQCESHQRHTILFRHNVKPPCFLESLFQHYHVVSTIFHHVSISLQSHLMKINLNTSSSSYNKHYESVAWSYYLIAKAN</sequence>
<name>A0A151U9I5_CAJCA</name>
<reference evidence="1 2" key="1">
    <citation type="journal article" date="2012" name="Nat. Biotechnol.">
        <title>Draft genome sequence of pigeonpea (Cajanus cajan), an orphan legume crop of resource-poor farmers.</title>
        <authorList>
            <person name="Varshney R.K."/>
            <person name="Chen W."/>
            <person name="Li Y."/>
            <person name="Bharti A.K."/>
            <person name="Saxena R.K."/>
            <person name="Schlueter J.A."/>
            <person name="Donoghue M.T."/>
            <person name="Azam S."/>
            <person name="Fan G."/>
            <person name="Whaley A.M."/>
            <person name="Farmer A.D."/>
            <person name="Sheridan J."/>
            <person name="Iwata A."/>
            <person name="Tuteja R."/>
            <person name="Penmetsa R.V."/>
            <person name="Wu W."/>
            <person name="Upadhyaya H.D."/>
            <person name="Yang S.P."/>
            <person name="Shah T."/>
            <person name="Saxena K.B."/>
            <person name="Michael T."/>
            <person name="McCombie W.R."/>
            <person name="Yang B."/>
            <person name="Zhang G."/>
            <person name="Yang H."/>
            <person name="Wang J."/>
            <person name="Spillane C."/>
            <person name="Cook D.R."/>
            <person name="May G.D."/>
            <person name="Xu X."/>
            <person name="Jackson S.A."/>
        </authorList>
    </citation>
    <scope>NUCLEOTIDE SEQUENCE [LARGE SCALE GENOMIC DNA]</scope>
    <source>
        <strain evidence="2">cv. Asha</strain>
    </source>
</reference>
<organism evidence="1 2">
    <name type="scientific">Cajanus cajan</name>
    <name type="common">Pigeon pea</name>
    <name type="synonym">Cajanus indicus</name>
    <dbReference type="NCBI Taxonomy" id="3821"/>
    <lineage>
        <taxon>Eukaryota</taxon>
        <taxon>Viridiplantae</taxon>
        <taxon>Streptophyta</taxon>
        <taxon>Embryophyta</taxon>
        <taxon>Tracheophyta</taxon>
        <taxon>Spermatophyta</taxon>
        <taxon>Magnoliopsida</taxon>
        <taxon>eudicotyledons</taxon>
        <taxon>Gunneridae</taxon>
        <taxon>Pentapetalae</taxon>
        <taxon>rosids</taxon>
        <taxon>fabids</taxon>
        <taxon>Fabales</taxon>
        <taxon>Fabaceae</taxon>
        <taxon>Papilionoideae</taxon>
        <taxon>50 kb inversion clade</taxon>
        <taxon>NPAAA clade</taxon>
        <taxon>indigoferoid/millettioid clade</taxon>
        <taxon>Phaseoleae</taxon>
        <taxon>Cajanus</taxon>
    </lineage>
</organism>
<protein>
    <submittedName>
        <fullName evidence="1">Uncharacterized protein</fullName>
    </submittedName>
</protein>
<dbReference type="EMBL" id="CM003603">
    <property type="protein sequence ID" value="KYP75985.1"/>
    <property type="molecule type" value="Genomic_DNA"/>
</dbReference>
<dbReference type="Gramene" id="C.cajan_19626.t">
    <property type="protein sequence ID" value="C.cajan_19626.t.cds1"/>
    <property type="gene ID" value="C.cajan_19626"/>
</dbReference>
<dbReference type="Proteomes" id="UP000075243">
    <property type="component" value="Chromosome 1"/>
</dbReference>
<keyword evidence="2" id="KW-1185">Reference proteome</keyword>
<gene>
    <name evidence="1" type="ORF">KK1_020203</name>
</gene>